<organism evidence="1 2">
    <name type="scientific">Lysinibacillus sphaericus</name>
    <name type="common">Bacillus sphaericus</name>
    <dbReference type="NCBI Taxonomy" id="1421"/>
    <lineage>
        <taxon>Bacteria</taxon>
        <taxon>Bacillati</taxon>
        <taxon>Bacillota</taxon>
        <taxon>Bacilli</taxon>
        <taxon>Bacillales</taxon>
        <taxon>Bacillaceae</taxon>
        <taxon>Lysinibacillus</taxon>
    </lineage>
</organism>
<evidence type="ECO:0000313" key="1">
    <source>
        <dbReference type="EMBL" id="TQR37094.1"/>
    </source>
</evidence>
<dbReference type="EMBL" id="SADV01000003">
    <property type="protein sequence ID" value="TQR37094.1"/>
    <property type="molecule type" value="Genomic_DNA"/>
</dbReference>
<name>A0A544UTB9_LYSSH</name>
<comment type="caution">
    <text evidence="1">The sequence shown here is derived from an EMBL/GenBank/DDBJ whole genome shotgun (WGS) entry which is preliminary data.</text>
</comment>
<reference evidence="1 2" key="1">
    <citation type="submission" date="2018-03" db="EMBL/GenBank/DDBJ databases">
        <title>Aerobic endospore-forming bacteria genome sequencing and assembly.</title>
        <authorList>
            <person name="Cavalcante D.A."/>
            <person name="Driks A."/>
            <person name="Putonti C."/>
            <person name="De-Souza M.T."/>
        </authorList>
    </citation>
    <scope>NUCLEOTIDE SEQUENCE [LARGE SCALE GENOMIC DNA]</scope>
    <source>
        <strain evidence="1 2">SDF0037</strain>
    </source>
</reference>
<sequence>MKKFFMVLLTAFVFAVVHPTKSEAKVMYDGAEVVKDQTGKMTFKKDIKVYKKNPNGTFDSLVVKRNNFFRTYDIEKYDGKTFYQMGQYRIQATDLVVFKEVPIKIRSSFYNNPTYIFINRDSNTATYGMWFNERTNPGFSFTNNGQIISYCGPNDVSSKECIHYPGTDLKISGSKRSEIGVRFELTKDTDFNLDPIKGSATISTLKKGSILYSQGLEINGYLNVTWKKDDNNEFTHWIPVNVLKQVVDK</sequence>
<dbReference type="RefSeq" id="WP_142507789.1">
    <property type="nucleotide sequence ID" value="NZ_SADV01000003.1"/>
</dbReference>
<dbReference type="AlphaFoldDB" id="A0A544UTB9"/>
<accession>A0A544UTB9</accession>
<dbReference type="OrthoDB" id="2731793at2"/>
<proteinExistence type="predicted"/>
<evidence type="ECO:0000313" key="2">
    <source>
        <dbReference type="Proteomes" id="UP000317944"/>
    </source>
</evidence>
<protein>
    <submittedName>
        <fullName evidence="1">Uncharacterized protein</fullName>
    </submittedName>
</protein>
<gene>
    <name evidence="1" type="ORF">C7Y47_05205</name>
</gene>
<dbReference type="Proteomes" id="UP000317944">
    <property type="component" value="Unassembled WGS sequence"/>
</dbReference>